<comment type="caution">
    <text evidence="2">The sequence shown here is derived from an EMBL/GenBank/DDBJ whole genome shotgun (WGS) entry which is preliminary data.</text>
</comment>
<organism evidence="2 3">
    <name type="scientific">Thermoactinomyces intermedius</name>
    <dbReference type="NCBI Taxonomy" id="2024"/>
    <lineage>
        <taxon>Bacteria</taxon>
        <taxon>Bacillati</taxon>
        <taxon>Bacillota</taxon>
        <taxon>Bacilli</taxon>
        <taxon>Bacillales</taxon>
        <taxon>Thermoactinomycetaceae</taxon>
        <taxon>Thermoactinomyces</taxon>
    </lineage>
</organism>
<reference evidence="2 3" key="1">
    <citation type="submission" date="2020-12" db="EMBL/GenBank/DDBJ databases">
        <title>WGS of Thermoactinomyces spp.</title>
        <authorList>
            <person name="Cheng K."/>
        </authorList>
    </citation>
    <scope>NUCLEOTIDE SEQUENCE [LARGE SCALE GENOMIC DNA]</scope>
    <source>
        <strain evidence="3">CICC 10671\DSM 43846</strain>
    </source>
</reference>
<name>A0A8I1A4M8_THEIN</name>
<accession>A0A8I1A4M8</accession>
<evidence type="ECO:0000313" key="2">
    <source>
        <dbReference type="EMBL" id="MBH8594413.1"/>
    </source>
</evidence>
<dbReference type="AlphaFoldDB" id="A0A8I1A4M8"/>
<proteinExistence type="predicted"/>
<sequence>MGKKRIHSTNRQEQRPAKPKYTSRANLFHQQVVAPLEKRFRQALKARRYEEAESLYREITEARKEHRLWIDRSEKVRIR</sequence>
<dbReference type="RefSeq" id="WP_181731674.1">
    <property type="nucleotide sequence ID" value="NZ_JACEIR010000003.1"/>
</dbReference>
<evidence type="ECO:0000256" key="1">
    <source>
        <dbReference type="SAM" id="MobiDB-lite"/>
    </source>
</evidence>
<protein>
    <submittedName>
        <fullName evidence="2">Uncharacterized protein</fullName>
    </submittedName>
</protein>
<dbReference type="EMBL" id="JAECVW010000002">
    <property type="protein sequence ID" value="MBH8594413.1"/>
    <property type="molecule type" value="Genomic_DNA"/>
</dbReference>
<feature type="region of interest" description="Disordered" evidence="1">
    <location>
        <begin position="1"/>
        <end position="21"/>
    </location>
</feature>
<gene>
    <name evidence="2" type="ORF">I8U20_03615</name>
</gene>
<evidence type="ECO:0000313" key="3">
    <source>
        <dbReference type="Proteomes" id="UP000633619"/>
    </source>
</evidence>
<keyword evidence="3" id="KW-1185">Reference proteome</keyword>
<dbReference type="Proteomes" id="UP000633619">
    <property type="component" value="Unassembled WGS sequence"/>
</dbReference>